<accession>A0A2C9KLV1</accession>
<reference evidence="2" key="1">
    <citation type="submission" date="2020-05" db="UniProtKB">
        <authorList>
            <consortium name="EnsemblMetazoa"/>
        </authorList>
    </citation>
    <scope>IDENTIFICATION</scope>
    <source>
        <strain evidence="2">BB02</strain>
    </source>
</reference>
<name>A0A2C9KLV1_BIOGL</name>
<dbReference type="AlphaFoldDB" id="A0A2C9KLV1"/>
<dbReference type="VEuPathDB" id="VectorBase:BGLAX_052790"/>
<dbReference type="InterPro" id="IPR029357">
    <property type="entry name" value="SPATA7"/>
</dbReference>
<organism evidence="2 3">
    <name type="scientific">Biomphalaria glabrata</name>
    <name type="common">Bloodfluke planorb</name>
    <name type="synonym">Freshwater snail</name>
    <dbReference type="NCBI Taxonomy" id="6526"/>
    <lineage>
        <taxon>Eukaryota</taxon>
        <taxon>Metazoa</taxon>
        <taxon>Spiralia</taxon>
        <taxon>Lophotrochozoa</taxon>
        <taxon>Mollusca</taxon>
        <taxon>Gastropoda</taxon>
        <taxon>Heterobranchia</taxon>
        <taxon>Euthyneura</taxon>
        <taxon>Panpulmonata</taxon>
        <taxon>Hygrophila</taxon>
        <taxon>Lymnaeoidea</taxon>
        <taxon>Planorbidae</taxon>
        <taxon>Biomphalaria</taxon>
    </lineage>
</organism>
<dbReference type="GO" id="GO:0036064">
    <property type="term" value="C:ciliary basal body"/>
    <property type="evidence" value="ECO:0007669"/>
    <property type="project" value="TreeGrafter"/>
</dbReference>
<feature type="region of interest" description="Disordered" evidence="1">
    <location>
        <begin position="48"/>
        <end position="84"/>
    </location>
</feature>
<protein>
    <submittedName>
        <fullName evidence="2">Uncharacterized protein</fullName>
    </submittedName>
</protein>
<gene>
    <name evidence="2" type="primary">106062692</name>
</gene>
<dbReference type="OrthoDB" id="6263678at2759"/>
<feature type="compositionally biased region" description="Acidic residues" evidence="1">
    <location>
        <begin position="750"/>
        <end position="772"/>
    </location>
</feature>
<dbReference type="Proteomes" id="UP000076420">
    <property type="component" value="Unassembled WGS sequence"/>
</dbReference>
<dbReference type="KEGG" id="bgt:106062692"/>
<feature type="compositionally biased region" description="Low complexity" evidence="1">
    <location>
        <begin position="641"/>
        <end position="651"/>
    </location>
</feature>
<dbReference type="Pfam" id="PF15244">
    <property type="entry name" value="HSD3"/>
    <property type="match status" value="2"/>
</dbReference>
<dbReference type="STRING" id="6526.A0A2C9KLV1"/>
<feature type="region of interest" description="Disordered" evidence="1">
    <location>
        <begin position="466"/>
        <end position="492"/>
    </location>
</feature>
<dbReference type="VEuPathDB" id="VectorBase:BGLB021202"/>
<dbReference type="GO" id="GO:0000226">
    <property type="term" value="P:microtubule cytoskeleton organization"/>
    <property type="evidence" value="ECO:0007669"/>
    <property type="project" value="TreeGrafter"/>
</dbReference>
<dbReference type="GO" id="GO:0005930">
    <property type="term" value="C:axoneme"/>
    <property type="evidence" value="ECO:0007669"/>
    <property type="project" value="TreeGrafter"/>
</dbReference>
<evidence type="ECO:0000256" key="1">
    <source>
        <dbReference type="SAM" id="MobiDB-lite"/>
    </source>
</evidence>
<evidence type="ECO:0000313" key="2">
    <source>
        <dbReference type="EnsemblMetazoa" id="BGLB021202-PC"/>
    </source>
</evidence>
<feature type="compositionally biased region" description="Polar residues" evidence="1">
    <location>
        <begin position="161"/>
        <end position="182"/>
    </location>
</feature>
<dbReference type="EnsemblMetazoa" id="BGLB021202-RC">
    <property type="protein sequence ID" value="BGLB021202-PC"/>
    <property type="gene ID" value="BGLB021202"/>
</dbReference>
<evidence type="ECO:0000313" key="3">
    <source>
        <dbReference type="Proteomes" id="UP000076420"/>
    </source>
</evidence>
<sequence>MAESLRGNLGLKSSPLAPTACKLSTQYLVLDHMTNHYNKIAKARSVIDTKPPKSLTTSQKMRDRRNRESRMNTPTLHKSFSRSHSDLQSYHDLFNDEPEDEDSRLVHSIMKATLTGQPGTSNKATYGSTSLNESHNLESSMLLKQGGDTQMGSRSFRPVSARSTQSLRSARSGHSVTSLTSRVSIHDPAKVTYQGDLLDKRPHLFTEPDRAFTPRTLKVNHESKLKNSKWYNPPRRSSSQSRASMENTGSKPSSVRNKKSDLSPRPNASNQDLQDAPETAHLSESMLMDITLQSRDGHQQHEGKGMVPPLAISMDQDHMNWLQEQASKAEVRARSQGKLRSSIHSDEDSQVQTLKSKNTDLRDAIKLEKTNNWHSLKSVESQHSVTSWISQRLLEEDEEQKYLNFAKEVTDDVRSRGICADSVLHLVFENHIERRKHELDESKMRKVIKDLKRNLGIPEYIPVSSYSSKRKESHSSNLGTENAQSSSTKDDPMISSAYIDTMSIVAQNLNGHSGMISTLNSTSSISFGKTKEMLSTVNSEAALEDVSENGLDGDDLLKQYQLNITAKDAKGELIGSDDVSLTETYSSQQLSRVPRPATGERRVTDDDDRMSQSSSVPAMSSVSTNSRAKRRELKKVNAMDSSSSVASQSYSHNGNDHLELDKGSLNNHDHTLNEDSIDDNTSVKSSLSSSRPVAKPRGSRSGAAINQSQQSSQDALHDEVINENDHIPQNSPSPEPRSQSHHSEVSQEKTDDDYEEDYEEDEGNDADEDDEQGSTTHRTSDDDF</sequence>
<dbReference type="PANTHER" id="PTHR14917:SF4">
    <property type="entry name" value="SPERMATOGENESIS-ASSOCIATED 7"/>
    <property type="match status" value="1"/>
</dbReference>
<feature type="region of interest" description="Disordered" evidence="1">
    <location>
        <begin position="146"/>
        <end position="182"/>
    </location>
</feature>
<dbReference type="PANTHER" id="PTHR14917">
    <property type="entry name" value="SPERMATOGENESIS-ASSOCIATED PROTEIN 7"/>
    <property type="match status" value="1"/>
</dbReference>
<proteinExistence type="predicted"/>
<feature type="compositionally biased region" description="Low complexity" evidence="1">
    <location>
        <begin position="611"/>
        <end position="626"/>
    </location>
</feature>
<feature type="compositionally biased region" description="Low complexity" evidence="1">
    <location>
        <begin position="235"/>
        <end position="244"/>
    </location>
</feature>
<feature type="compositionally biased region" description="Basic and acidic residues" evidence="1">
    <location>
        <begin position="715"/>
        <end position="726"/>
    </location>
</feature>
<feature type="region of interest" description="Disordered" evidence="1">
    <location>
        <begin position="585"/>
        <end position="784"/>
    </location>
</feature>
<feature type="region of interest" description="Disordered" evidence="1">
    <location>
        <begin position="209"/>
        <end position="277"/>
    </location>
</feature>
<feature type="compositionally biased region" description="Basic and acidic residues" evidence="1">
    <location>
        <begin position="654"/>
        <end position="673"/>
    </location>
</feature>
<feature type="compositionally biased region" description="Polar residues" evidence="1">
    <location>
        <begin position="704"/>
        <end position="714"/>
    </location>
</feature>
<feature type="compositionally biased region" description="Polar residues" evidence="1">
    <location>
        <begin position="245"/>
        <end position="255"/>
    </location>
</feature>
<feature type="compositionally biased region" description="Polar residues" evidence="1">
    <location>
        <begin position="477"/>
        <end position="487"/>
    </location>
</feature>